<keyword evidence="5 10" id="KW-0547">Nucleotide-binding</keyword>
<dbReference type="Pfam" id="PF05746">
    <property type="entry name" value="DALR_1"/>
    <property type="match status" value="1"/>
</dbReference>
<dbReference type="Gene3D" id="1.10.730.10">
    <property type="entry name" value="Isoleucyl-tRNA Synthetase, Domain 1"/>
    <property type="match status" value="1"/>
</dbReference>
<keyword evidence="16" id="KW-1185">Reference proteome</keyword>
<protein>
    <recommendedName>
        <fullName evidence="10">Arginine--tRNA ligase</fullName>
        <ecNumber evidence="10">6.1.1.19</ecNumber>
    </recommendedName>
    <alternativeName>
        <fullName evidence="10">Arginyl-tRNA synthetase</fullName>
        <shortName evidence="10">ArgRS</shortName>
    </alternativeName>
</protein>
<evidence type="ECO:0000256" key="11">
    <source>
        <dbReference type="RuleBase" id="RU363038"/>
    </source>
</evidence>
<dbReference type="Proteomes" id="UP001219901">
    <property type="component" value="Chromosome"/>
</dbReference>
<dbReference type="Gene3D" id="3.40.50.620">
    <property type="entry name" value="HUPs"/>
    <property type="match status" value="1"/>
</dbReference>
<proteinExistence type="inferred from homology"/>
<sequence>MQITDTLATLVSEALEAAQASASLPAAGDVEIKIERPKLAEHGDFSTSLPLALARSMRMAPIQIAQAIAEAIPEHEMVGNVAHAAPGFVNFTLSTTWLQSQIDIVRSAGEDFGSVTSGAGKSVQVEFVSVNPTGPLHVGHARGAVIGSSLANVLAAAGYEVQREYYVNDAGNQMRVFYDTLYSRYMQAAGHDVPLPDPAYPGEYLQDLASNLLKDLGDGSVSKEKADAIADLAPESLKRTLDDIREVLSTLGVSYDQWFHESDLLTTGRFEEVLAFLEDADLIVERDGAKWFAATKLGLEEDIVVIRSGEGGPTYFGTDIAYHHEKFLARKFDRVINVWGADHHGHVARMKALLQAFGLDPDRLTIILNQIVNFKNEGESLKFSKRNNVMVTVEELIEEVGADSCRFTFLSRSPESHMEFDLGLAKTQSSENPVYYVQYGHARMASILRTAAEREISYDTADLSLLTHARELELIRKIIELPAVVERAAERLEPHHLPHYAMDLARSLQRFYEDCRVVSSEEGELEISRARLQLVEAAKVALSRTLTLMGMSSPESM</sequence>
<feature type="short sequence motif" description="'HIGH' region" evidence="10">
    <location>
        <begin position="130"/>
        <end position="140"/>
    </location>
</feature>
<keyword evidence="7 10" id="KW-0648">Protein biosynthesis</keyword>
<feature type="domain" description="DALR anticodon binding" evidence="12">
    <location>
        <begin position="437"/>
        <end position="557"/>
    </location>
</feature>
<dbReference type="InterPro" id="IPR008909">
    <property type="entry name" value="DALR_anticod-bd"/>
</dbReference>
<name>A0AAJ5ZFF1_9CHLR</name>
<dbReference type="Proteomes" id="UP001321249">
    <property type="component" value="Unassembled WGS sequence"/>
</dbReference>
<evidence type="ECO:0000256" key="10">
    <source>
        <dbReference type="HAMAP-Rule" id="MF_00123"/>
    </source>
</evidence>
<reference evidence="16 17" key="1">
    <citation type="submission" date="2019-11" db="EMBL/GenBank/DDBJ databases">
        <authorList>
            <person name="Cho J.-C."/>
        </authorList>
    </citation>
    <scope>NUCLEOTIDE SEQUENCE [LARGE SCALE GENOMIC DNA]</scope>
    <source>
        <strain evidence="15 16">JH1073</strain>
        <strain evidence="14 17">JH702</strain>
    </source>
</reference>
<evidence type="ECO:0000256" key="2">
    <source>
        <dbReference type="ARBA" id="ARBA00005594"/>
    </source>
</evidence>
<dbReference type="Gene3D" id="3.30.1360.70">
    <property type="entry name" value="Arginyl tRNA synthetase N-terminal domain"/>
    <property type="match status" value="1"/>
</dbReference>
<reference evidence="15" key="2">
    <citation type="journal article" date="2023" name="Nat. Commun.">
        <title>Cultivation of marine bacteria of the SAR202 clade.</title>
        <authorList>
            <person name="Lim Y."/>
            <person name="Seo J.H."/>
            <person name="Giovannoni S.J."/>
            <person name="Kang I."/>
            <person name="Cho J.C."/>
        </authorList>
    </citation>
    <scope>NUCLEOTIDE SEQUENCE</scope>
    <source>
        <strain evidence="15">JH1073</strain>
    </source>
</reference>
<dbReference type="InterPro" id="IPR009080">
    <property type="entry name" value="tRNAsynth_Ia_anticodon-bd"/>
</dbReference>
<dbReference type="GO" id="GO:0004814">
    <property type="term" value="F:arginine-tRNA ligase activity"/>
    <property type="evidence" value="ECO:0007669"/>
    <property type="project" value="UniProtKB-UniRule"/>
</dbReference>
<dbReference type="SMART" id="SM01016">
    <property type="entry name" value="Arg_tRNA_synt_N"/>
    <property type="match status" value="1"/>
</dbReference>
<dbReference type="InterPro" id="IPR014729">
    <property type="entry name" value="Rossmann-like_a/b/a_fold"/>
</dbReference>
<dbReference type="CDD" id="cd00671">
    <property type="entry name" value="ArgRS_core"/>
    <property type="match status" value="1"/>
</dbReference>
<dbReference type="InterPro" id="IPR001412">
    <property type="entry name" value="aa-tRNA-synth_I_CS"/>
</dbReference>
<dbReference type="EMBL" id="WMBE01000003">
    <property type="protein sequence ID" value="MDG0867391.1"/>
    <property type="molecule type" value="Genomic_DNA"/>
</dbReference>
<dbReference type="Pfam" id="PF00750">
    <property type="entry name" value="tRNA-synt_1d"/>
    <property type="match status" value="1"/>
</dbReference>
<evidence type="ECO:0000313" key="17">
    <source>
        <dbReference type="Proteomes" id="UP001321249"/>
    </source>
</evidence>
<dbReference type="InterPro" id="IPR001278">
    <property type="entry name" value="Arg-tRNA-ligase"/>
</dbReference>
<dbReference type="GO" id="GO:0005737">
    <property type="term" value="C:cytoplasm"/>
    <property type="evidence" value="ECO:0007669"/>
    <property type="project" value="UniProtKB-SubCell"/>
</dbReference>
<dbReference type="HAMAP" id="MF_00123">
    <property type="entry name" value="Arg_tRNA_synth"/>
    <property type="match status" value="1"/>
</dbReference>
<evidence type="ECO:0000256" key="6">
    <source>
        <dbReference type="ARBA" id="ARBA00022840"/>
    </source>
</evidence>
<evidence type="ECO:0000259" key="13">
    <source>
        <dbReference type="SMART" id="SM01016"/>
    </source>
</evidence>
<keyword evidence="6 10" id="KW-0067">ATP-binding</keyword>
<evidence type="ECO:0000256" key="7">
    <source>
        <dbReference type="ARBA" id="ARBA00022917"/>
    </source>
</evidence>
<dbReference type="EMBL" id="CP046147">
    <property type="protein sequence ID" value="WFG40228.1"/>
    <property type="molecule type" value="Genomic_DNA"/>
</dbReference>
<evidence type="ECO:0000256" key="3">
    <source>
        <dbReference type="ARBA" id="ARBA00022490"/>
    </source>
</evidence>
<comment type="catalytic activity">
    <reaction evidence="9 10">
        <text>tRNA(Arg) + L-arginine + ATP = L-arginyl-tRNA(Arg) + AMP + diphosphate</text>
        <dbReference type="Rhea" id="RHEA:20301"/>
        <dbReference type="Rhea" id="RHEA-COMP:9658"/>
        <dbReference type="Rhea" id="RHEA-COMP:9673"/>
        <dbReference type="ChEBI" id="CHEBI:30616"/>
        <dbReference type="ChEBI" id="CHEBI:32682"/>
        <dbReference type="ChEBI" id="CHEBI:33019"/>
        <dbReference type="ChEBI" id="CHEBI:78442"/>
        <dbReference type="ChEBI" id="CHEBI:78513"/>
        <dbReference type="ChEBI" id="CHEBI:456215"/>
        <dbReference type="EC" id="6.1.1.19"/>
    </reaction>
</comment>
<evidence type="ECO:0000313" key="16">
    <source>
        <dbReference type="Proteomes" id="UP001219901"/>
    </source>
</evidence>
<dbReference type="PROSITE" id="PS00178">
    <property type="entry name" value="AA_TRNA_LIGASE_I"/>
    <property type="match status" value="1"/>
</dbReference>
<comment type="subcellular location">
    <subcellularLocation>
        <location evidence="1 10">Cytoplasm</location>
    </subcellularLocation>
</comment>
<evidence type="ECO:0000313" key="15">
    <source>
        <dbReference type="EMBL" id="WFG40228.1"/>
    </source>
</evidence>
<dbReference type="PANTHER" id="PTHR11956:SF5">
    <property type="entry name" value="ARGININE--TRNA LIGASE, CYTOPLASMIC"/>
    <property type="match status" value="1"/>
</dbReference>
<dbReference type="PRINTS" id="PR01038">
    <property type="entry name" value="TRNASYNTHARG"/>
</dbReference>
<feature type="domain" description="Arginyl tRNA synthetase N-terminal" evidence="13">
    <location>
        <begin position="5"/>
        <end position="93"/>
    </location>
</feature>
<keyword evidence="4 10" id="KW-0436">Ligase</keyword>
<evidence type="ECO:0000256" key="8">
    <source>
        <dbReference type="ARBA" id="ARBA00023146"/>
    </source>
</evidence>
<dbReference type="RefSeq" id="WP_342825715.1">
    <property type="nucleotide sequence ID" value="NZ_CP046146.1"/>
</dbReference>
<dbReference type="FunFam" id="1.10.730.10:FF:000008">
    <property type="entry name" value="Arginine--tRNA ligase"/>
    <property type="match status" value="1"/>
</dbReference>
<organism evidence="15 16">
    <name type="scientific">Candidatus Lucifugimonas marina</name>
    <dbReference type="NCBI Taxonomy" id="3038979"/>
    <lineage>
        <taxon>Bacteria</taxon>
        <taxon>Bacillati</taxon>
        <taxon>Chloroflexota</taxon>
        <taxon>Dehalococcoidia</taxon>
        <taxon>SAR202 cluster</taxon>
        <taxon>Candidatus Lucifugimonadales</taxon>
        <taxon>Candidatus Lucifugimonadaceae</taxon>
        <taxon>Candidatus Lucifugimonas</taxon>
    </lineage>
</organism>
<keyword evidence="8 10" id="KW-0030">Aminoacyl-tRNA synthetase</keyword>
<dbReference type="SUPFAM" id="SSF55190">
    <property type="entry name" value="Arginyl-tRNA synthetase (ArgRS), N-terminal 'additional' domain"/>
    <property type="match status" value="1"/>
</dbReference>
<dbReference type="SUPFAM" id="SSF47323">
    <property type="entry name" value="Anticodon-binding domain of a subclass of class I aminoacyl-tRNA synthetases"/>
    <property type="match status" value="1"/>
</dbReference>
<comment type="subunit">
    <text evidence="10">Monomer.</text>
</comment>
<evidence type="ECO:0000313" key="14">
    <source>
        <dbReference type="EMBL" id="MDG0867391.1"/>
    </source>
</evidence>
<evidence type="ECO:0000256" key="1">
    <source>
        <dbReference type="ARBA" id="ARBA00004496"/>
    </source>
</evidence>
<accession>A0AAJ5ZFF1</accession>
<dbReference type="PANTHER" id="PTHR11956">
    <property type="entry name" value="ARGINYL-TRNA SYNTHETASE"/>
    <property type="match status" value="1"/>
</dbReference>
<dbReference type="NCBIfam" id="TIGR00456">
    <property type="entry name" value="argS"/>
    <property type="match status" value="1"/>
</dbReference>
<keyword evidence="3 10" id="KW-0963">Cytoplasm</keyword>
<dbReference type="GO" id="GO:0006420">
    <property type="term" value="P:arginyl-tRNA aminoacylation"/>
    <property type="evidence" value="ECO:0007669"/>
    <property type="project" value="UniProtKB-UniRule"/>
</dbReference>
<dbReference type="EC" id="6.1.1.19" evidence="10"/>
<evidence type="ECO:0000259" key="12">
    <source>
        <dbReference type="SMART" id="SM00836"/>
    </source>
</evidence>
<dbReference type="AlphaFoldDB" id="A0AAJ5ZFF1"/>
<comment type="similarity">
    <text evidence="2 10 11">Belongs to the class-I aminoacyl-tRNA synthetase family.</text>
</comment>
<dbReference type="GO" id="GO:0005524">
    <property type="term" value="F:ATP binding"/>
    <property type="evidence" value="ECO:0007669"/>
    <property type="project" value="UniProtKB-UniRule"/>
</dbReference>
<dbReference type="SUPFAM" id="SSF52374">
    <property type="entry name" value="Nucleotidylyl transferase"/>
    <property type="match status" value="1"/>
</dbReference>
<evidence type="ECO:0000256" key="5">
    <source>
        <dbReference type="ARBA" id="ARBA00022741"/>
    </source>
</evidence>
<dbReference type="InterPro" id="IPR035684">
    <property type="entry name" value="ArgRS_core"/>
</dbReference>
<reference evidence="16" key="3">
    <citation type="submission" date="2023-06" db="EMBL/GenBank/DDBJ databases">
        <title>Pangenomics reveal diversification of enzyme families and niche specialization in globally abundant SAR202 bacteria.</title>
        <authorList>
            <person name="Saw J.H.W."/>
        </authorList>
    </citation>
    <scope>NUCLEOTIDE SEQUENCE [LARGE SCALE GENOMIC DNA]</scope>
    <source>
        <strain evidence="16">JH1073</strain>
    </source>
</reference>
<evidence type="ECO:0000256" key="9">
    <source>
        <dbReference type="ARBA" id="ARBA00049339"/>
    </source>
</evidence>
<dbReference type="Pfam" id="PF03485">
    <property type="entry name" value="Arg_tRNA_synt_N"/>
    <property type="match status" value="1"/>
</dbReference>
<dbReference type="SMART" id="SM00836">
    <property type="entry name" value="DALR_1"/>
    <property type="match status" value="1"/>
</dbReference>
<gene>
    <name evidence="10" type="primary">argS</name>
    <name evidence="14" type="ORF">GKO46_09950</name>
    <name evidence="15" type="ORF">GKO48_11590</name>
</gene>
<dbReference type="InterPro" id="IPR036695">
    <property type="entry name" value="Arg-tRNA-synth_N_sf"/>
</dbReference>
<evidence type="ECO:0000256" key="4">
    <source>
        <dbReference type="ARBA" id="ARBA00022598"/>
    </source>
</evidence>
<dbReference type="InterPro" id="IPR005148">
    <property type="entry name" value="Arg-tRNA-synth_N"/>
</dbReference>